<comment type="subcellular location">
    <subcellularLocation>
        <location evidence="1 12">Nucleus</location>
    </subcellularLocation>
</comment>
<evidence type="ECO:0000256" key="3">
    <source>
        <dbReference type="ARBA" id="ARBA00019805"/>
    </source>
</evidence>
<reference evidence="17 18" key="1">
    <citation type="submission" date="2016-10" db="EMBL/GenBank/DDBJ databases">
        <title>The genome of Paramicrosporidium saccamoebae is the missing link in understanding Cryptomycota and Microsporidia evolution.</title>
        <authorList>
            <person name="Quandt C.A."/>
            <person name="Beaudet D."/>
            <person name="Corsaro D."/>
            <person name="Michel R."/>
            <person name="Corradi N."/>
            <person name="James T."/>
        </authorList>
    </citation>
    <scope>NUCLEOTIDE SEQUENCE [LARGE SCALE GENOMIC DNA]</scope>
    <source>
        <strain evidence="17 18">KSL3</strain>
    </source>
</reference>
<dbReference type="InterPro" id="IPR038718">
    <property type="entry name" value="SNF2-like_sf"/>
</dbReference>
<keyword evidence="4" id="KW-0547">Nucleotide-binding</keyword>
<comment type="similarity">
    <text evidence="2 12">Belongs to the SNF2/RAD54 helicase family.</text>
</comment>
<evidence type="ECO:0000313" key="17">
    <source>
        <dbReference type="EMBL" id="PJF19656.1"/>
    </source>
</evidence>
<dbReference type="PROSITE" id="PS51413">
    <property type="entry name" value="DBINO"/>
    <property type="match status" value="1"/>
</dbReference>
<dbReference type="GO" id="GO:0045944">
    <property type="term" value="P:positive regulation of transcription by RNA polymerase II"/>
    <property type="evidence" value="ECO:0007669"/>
    <property type="project" value="EnsemblFungi"/>
</dbReference>
<name>A0A2H9TPK9_9FUNG</name>
<evidence type="ECO:0000256" key="8">
    <source>
        <dbReference type="ARBA" id="ARBA00023125"/>
    </source>
</evidence>
<dbReference type="InterPro" id="IPR020838">
    <property type="entry name" value="DBINO"/>
</dbReference>
<dbReference type="InterPro" id="IPR027417">
    <property type="entry name" value="P-loop_NTPase"/>
</dbReference>
<feature type="region of interest" description="Disordered" evidence="13">
    <location>
        <begin position="232"/>
        <end position="254"/>
    </location>
</feature>
<dbReference type="EC" id="3.6.4.-" evidence="12"/>
<keyword evidence="11" id="KW-0539">Nucleus</keyword>
<dbReference type="PANTHER" id="PTHR45685:SF2">
    <property type="entry name" value="CHROMATIN-REMODELING ATPASE INO80"/>
    <property type="match status" value="1"/>
</dbReference>
<dbReference type="Pfam" id="PF13892">
    <property type="entry name" value="DBINO"/>
    <property type="match status" value="1"/>
</dbReference>
<evidence type="ECO:0000256" key="11">
    <source>
        <dbReference type="ARBA" id="ARBA00023242"/>
    </source>
</evidence>
<dbReference type="GO" id="GO:0031011">
    <property type="term" value="C:Ino80 complex"/>
    <property type="evidence" value="ECO:0007669"/>
    <property type="project" value="UniProtKB-UniRule"/>
</dbReference>
<dbReference type="InterPro" id="IPR001650">
    <property type="entry name" value="Helicase_C-like"/>
</dbReference>
<dbReference type="GO" id="GO:0016887">
    <property type="term" value="F:ATP hydrolysis activity"/>
    <property type="evidence" value="ECO:0007669"/>
    <property type="project" value="EnsemblFungi"/>
</dbReference>
<dbReference type="GO" id="GO:0000775">
    <property type="term" value="C:chromosome, centromeric region"/>
    <property type="evidence" value="ECO:0007669"/>
    <property type="project" value="EnsemblFungi"/>
</dbReference>
<feature type="domain" description="DBINO" evidence="16">
    <location>
        <begin position="153"/>
        <end position="279"/>
    </location>
</feature>
<evidence type="ECO:0000256" key="12">
    <source>
        <dbReference type="RuleBase" id="RU368001"/>
    </source>
</evidence>
<dbReference type="PROSITE" id="PS51192">
    <property type="entry name" value="HELICASE_ATP_BIND_1"/>
    <property type="match status" value="1"/>
</dbReference>
<dbReference type="InterPro" id="IPR000330">
    <property type="entry name" value="SNF2_N"/>
</dbReference>
<keyword evidence="8 12" id="KW-0238">DNA-binding</keyword>
<keyword evidence="10 12" id="KW-0234">DNA repair</keyword>
<dbReference type="InterPro" id="IPR050520">
    <property type="entry name" value="INO80/SWR1_helicase"/>
</dbReference>
<keyword evidence="18" id="KW-1185">Reference proteome</keyword>
<dbReference type="PANTHER" id="PTHR45685">
    <property type="entry name" value="HELICASE SRCAP-RELATED"/>
    <property type="match status" value="1"/>
</dbReference>
<feature type="domain" description="Helicase C-terminal" evidence="15">
    <location>
        <begin position="891"/>
        <end position="1046"/>
    </location>
</feature>
<keyword evidence="5 12" id="KW-0227">DNA damage</keyword>
<dbReference type="Gene3D" id="3.40.50.300">
    <property type="entry name" value="P-loop containing nucleotide triphosphate hydrolases"/>
    <property type="match status" value="1"/>
</dbReference>
<dbReference type="GO" id="GO:0003677">
    <property type="term" value="F:DNA binding"/>
    <property type="evidence" value="ECO:0007669"/>
    <property type="project" value="UniProtKB-UniRule"/>
</dbReference>
<comment type="caution">
    <text evidence="17">The sequence shown here is derived from an EMBL/GenBank/DDBJ whole genome shotgun (WGS) entry which is preliminary data.</text>
</comment>
<dbReference type="Pfam" id="PF00271">
    <property type="entry name" value="Helicase_C"/>
    <property type="match status" value="1"/>
</dbReference>
<evidence type="ECO:0000256" key="13">
    <source>
        <dbReference type="SAM" id="MobiDB-lite"/>
    </source>
</evidence>
<dbReference type="Pfam" id="PF00176">
    <property type="entry name" value="SNF2-rel_dom"/>
    <property type="match status" value="1"/>
</dbReference>
<dbReference type="OrthoDB" id="448448at2759"/>
<feature type="domain" description="Helicase ATP-binding" evidence="14">
    <location>
        <begin position="392"/>
        <end position="549"/>
    </location>
</feature>
<dbReference type="GO" id="GO:0042393">
    <property type="term" value="F:histone binding"/>
    <property type="evidence" value="ECO:0007669"/>
    <property type="project" value="TreeGrafter"/>
</dbReference>
<evidence type="ECO:0000259" key="15">
    <source>
        <dbReference type="PROSITE" id="PS51194"/>
    </source>
</evidence>
<gene>
    <name evidence="17" type="ORF">PSACC_00524</name>
</gene>
<evidence type="ECO:0000313" key="18">
    <source>
        <dbReference type="Proteomes" id="UP000240830"/>
    </source>
</evidence>
<keyword evidence="6 12" id="KW-0378">Hydrolase</keyword>
<dbReference type="SMART" id="SM00490">
    <property type="entry name" value="HELICc"/>
    <property type="match status" value="1"/>
</dbReference>
<evidence type="ECO:0000256" key="2">
    <source>
        <dbReference type="ARBA" id="ARBA00007025"/>
    </source>
</evidence>
<dbReference type="AlphaFoldDB" id="A0A2H9TPK9"/>
<comment type="subunit">
    <text evidence="12">Component of the INO80 chromatin-remodeling complex.</text>
</comment>
<feature type="region of interest" description="Disordered" evidence="13">
    <location>
        <begin position="324"/>
        <end position="344"/>
    </location>
</feature>
<dbReference type="SUPFAM" id="SSF52540">
    <property type="entry name" value="P-loop containing nucleoside triphosphate hydrolases"/>
    <property type="match status" value="2"/>
</dbReference>
<dbReference type="STRING" id="1246581.A0A2H9TPK9"/>
<dbReference type="GO" id="GO:0006281">
    <property type="term" value="P:DNA repair"/>
    <property type="evidence" value="ECO:0007669"/>
    <property type="project" value="UniProtKB-UniRule"/>
</dbReference>
<organism evidence="17 18">
    <name type="scientific">Paramicrosporidium saccamoebae</name>
    <dbReference type="NCBI Taxonomy" id="1246581"/>
    <lineage>
        <taxon>Eukaryota</taxon>
        <taxon>Fungi</taxon>
        <taxon>Fungi incertae sedis</taxon>
        <taxon>Cryptomycota</taxon>
        <taxon>Cryptomycota incertae sedis</taxon>
        <taxon>Paramicrosporidium</taxon>
    </lineage>
</organism>
<accession>A0A2H9TPK9</accession>
<dbReference type="Gene3D" id="3.40.50.10810">
    <property type="entry name" value="Tandem AAA-ATPase domain"/>
    <property type="match status" value="1"/>
</dbReference>
<dbReference type="InterPro" id="IPR049730">
    <property type="entry name" value="SNF2/RAD54-like_C"/>
</dbReference>
<protein>
    <recommendedName>
        <fullName evidence="3 12">Chromatin-remodeling ATPase INO80</fullName>
        <ecNumber evidence="12">3.6.4.-</ecNumber>
    </recommendedName>
</protein>
<evidence type="ECO:0000256" key="10">
    <source>
        <dbReference type="ARBA" id="ARBA00023204"/>
    </source>
</evidence>
<dbReference type="SMART" id="SM00487">
    <property type="entry name" value="DEXDc"/>
    <property type="match status" value="1"/>
</dbReference>
<evidence type="ECO:0000256" key="1">
    <source>
        <dbReference type="ARBA" id="ARBA00004123"/>
    </source>
</evidence>
<dbReference type="GO" id="GO:0000722">
    <property type="term" value="P:telomere maintenance via recombination"/>
    <property type="evidence" value="ECO:0007669"/>
    <property type="project" value="EnsemblFungi"/>
</dbReference>
<dbReference type="GO" id="GO:0034080">
    <property type="term" value="P:CENP-A containing chromatin assembly"/>
    <property type="evidence" value="ECO:0007669"/>
    <property type="project" value="EnsemblFungi"/>
</dbReference>
<comment type="catalytic activity">
    <reaction evidence="12">
        <text>ATP + H2O = ADP + phosphate + H(+)</text>
        <dbReference type="Rhea" id="RHEA:13065"/>
        <dbReference type="ChEBI" id="CHEBI:15377"/>
        <dbReference type="ChEBI" id="CHEBI:15378"/>
        <dbReference type="ChEBI" id="CHEBI:30616"/>
        <dbReference type="ChEBI" id="CHEBI:43474"/>
        <dbReference type="ChEBI" id="CHEBI:456216"/>
    </reaction>
</comment>
<evidence type="ECO:0000259" key="14">
    <source>
        <dbReference type="PROSITE" id="PS51192"/>
    </source>
</evidence>
<dbReference type="GO" id="GO:0031509">
    <property type="term" value="P:subtelomeric heterochromatin formation"/>
    <property type="evidence" value="ECO:0007669"/>
    <property type="project" value="EnsemblFungi"/>
</dbReference>
<dbReference type="Proteomes" id="UP000240830">
    <property type="component" value="Unassembled WGS sequence"/>
</dbReference>
<evidence type="ECO:0000259" key="16">
    <source>
        <dbReference type="PROSITE" id="PS51413"/>
    </source>
</evidence>
<evidence type="ECO:0000256" key="4">
    <source>
        <dbReference type="ARBA" id="ARBA00022741"/>
    </source>
</evidence>
<dbReference type="InterPro" id="IPR014001">
    <property type="entry name" value="Helicase_ATP-bd"/>
</dbReference>
<evidence type="ECO:0000256" key="6">
    <source>
        <dbReference type="ARBA" id="ARBA00022801"/>
    </source>
</evidence>
<comment type="function">
    <text evidence="12">ATPase component of the INO80 complex which remodels chromatin by shifting nucleosomes and is involved in DNA repair.</text>
</comment>
<sequence length="1080" mass="124354">MTDSPKSKARRRSMTNTTAVYDTARLEAETVGHLLAHHGHQCRALSRQEQTDRTKRLGKMRAFLEQCETTRPAGINATMLQRMRMILHKAATSKELAFGRWTRILNERRKVAFLEKMHNRLKRRGRWLKKLDGLMEVRAAEAVAHEDDERNQIWSQICRKQIPKVARQMSNAIATRLSNARKAASLCAREQQKSLQKLKKGEARDMASRSRKGMREMLQFWKRNEKEERELRKRAEKEATERRRLEEEEREARRQNKKLQFMITQTELYSHFIARKADTAVTTGPAKKLAAGVDFADLDDTVITEHAQLAAQKAVAAEREKLKKFDTESDKHRTEAGGENSTLGQELDHLDFKAPSTLADVQIEIRQPRMLQAQLKGYQIKGLTWLANLYEQMGLGKTIQAISLMAHLAETHNIWGPFLVIAPASTLHNWQQEIARFVPSLRALPYWGNVNDRKTLRKFWNPKKLYSKDSHFHILITSYQLVVADEKYFQRIKWQYMILDEAQAIKSSSSVRWKTLLSFQCRNRLLLTGTPIQNSMQELWALLHFIMPGLFDSHDEFSDWFSRDIESHAVAAEAKSGTSTLNEHQLQRLHMILKPFMLRRVKKDVEDELGAKVEIDVDCSLSGRQRTMYRAIRDKLPLADLVSMSSSNADTLMNIVMQFRKVCNHPELFERTEIKSPFFLHELDIIRPTGRDSSVLYWDGPLQNPLVMRIPKICAPVVGEKSKFLEFDTSIFHPQHVASTRWQKDDAFAVCYTSPVLDRSDIPLILRSGPVGLALWQEGNKKSLLDQWNGHPDELENIRMPWEKNSLPSLEIPDNVRFVCRNSVFYSPRVVAGPISLVVDDMSYMLRSNVHIGQELKIDSLPDFEVDGGSGRFIVMPNIGKLVSDAGKMATLDRLLTELKAGGHRVLIYNQMTRMIDLMEEYLHYRGYSYIRLDGSSKIADRRDLVNDWQSRPDIFVFLLSTRAGGLGINLTAADTVIFYDSDWNPTVDQQAMDRAHRLGQTKQVTVYRLITRNSIEERMRQRAKQKDEIHKVVIAGGEFRQMDAGRPNQKDIVSLLLEEGDDTTLRSTEDPGAKRMRLE</sequence>
<keyword evidence="9" id="KW-0010">Activator</keyword>
<dbReference type="GO" id="GO:0006366">
    <property type="term" value="P:transcription by RNA polymerase II"/>
    <property type="evidence" value="ECO:0007669"/>
    <property type="project" value="EnsemblFungi"/>
</dbReference>
<dbReference type="GO" id="GO:0005524">
    <property type="term" value="F:ATP binding"/>
    <property type="evidence" value="ECO:0007669"/>
    <property type="project" value="UniProtKB-UniRule"/>
</dbReference>
<evidence type="ECO:0000256" key="5">
    <source>
        <dbReference type="ARBA" id="ARBA00022763"/>
    </source>
</evidence>
<evidence type="ECO:0000256" key="7">
    <source>
        <dbReference type="ARBA" id="ARBA00022840"/>
    </source>
</evidence>
<evidence type="ECO:0000256" key="9">
    <source>
        <dbReference type="ARBA" id="ARBA00023159"/>
    </source>
</evidence>
<dbReference type="GO" id="GO:0032006">
    <property type="term" value="P:regulation of TOR signaling"/>
    <property type="evidence" value="ECO:0007669"/>
    <property type="project" value="EnsemblFungi"/>
</dbReference>
<dbReference type="CDD" id="cd18793">
    <property type="entry name" value="SF2_C_SNF"/>
    <property type="match status" value="1"/>
</dbReference>
<dbReference type="FunFam" id="3.40.50.10810:FF:000006">
    <property type="entry name" value="Putative DNA helicase INO80"/>
    <property type="match status" value="1"/>
</dbReference>
<dbReference type="GO" id="GO:0000781">
    <property type="term" value="C:chromosome, telomeric region"/>
    <property type="evidence" value="ECO:0007669"/>
    <property type="project" value="GOC"/>
</dbReference>
<feature type="compositionally biased region" description="Basic and acidic residues" evidence="13">
    <location>
        <begin position="324"/>
        <end position="336"/>
    </location>
</feature>
<comment type="domain">
    <text evidence="12">The DBINO region is involved in binding to DNA.</text>
</comment>
<dbReference type="EMBL" id="MTSL01000048">
    <property type="protein sequence ID" value="PJF19656.1"/>
    <property type="molecule type" value="Genomic_DNA"/>
</dbReference>
<dbReference type="PROSITE" id="PS51194">
    <property type="entry name" value="HELICASE_CTER"/>
    <property type="match status" value="1"/>
</dbReference>
<proteinExistence type="inferred from homology"/>
<keyword evidence="7 12" id="KW-0067">ATP-binding</keyword>